<dbReference type="PANTHER" id="PTHR21011">
    <property type="entry name" value="MITOCHONDRIAL 28S RIBOSOMAL PROTEIN S6"/>
    <property type="match status" value="1"/>
</dbReference>
<evidence type="ECO:0000256" key="5">
    <source>
        <dbReference type="ARBA" id="ARBA00023274"/>
    </source>
</evidence>
<proteinExistence type="inferred from homology"/>
<evidence type="ECO:0000256" key="6">
    <source>
        <dbReference type="ARBA" id="ARBA00035170"/>
    </source>
</evidence>
<dbReference type="PANTHER" id="PTHR21011:SF1">
    <property type="entry name" value="SMALL RIBOSOMAL SUBUNIT PROTEIN BS6M"/>
    <property type="match status" value="1"/>
</dbReference>
<dbReference type="OrthoDB" id="10259681at2759"/>
<dbReference type="CDD" id="cd15465">
    <property type="entry name" value="bS6_mito"/>
    <property type="match status" value="1"/>
</dbReference>
<comment type="similarity">
    <text evidence="2">Belongs to the bacterial ribosomal protein bS6 family.</text>
</comment>
<comment type="function">
    <text evidence="7">Component of the mitochondrial ribosome (mitoribosome), a dedicated translation machinery responsible for the synthesis of mitochondrial genome-encoded proteins, including at least some of the essential transmembrane subunits of the mitochondrial respiratory chain. The mitoribosomes are attached to the mitochondrial inner membrane and translation products are cotranslationally integrated into the membrane.</text>
</comment>
<dbReference type="Pfam" id="PF01250">
    <property type="entry name" value="Ribosomal_S6"/>
    <property type="match status" value="1"/>
</dbReference>
<sequence>MLYELIAVVRPTALQESRELARTAGTLILSNGGVIRGLTNWGKQLLPKRVKKNQATYVDGHYFVMRFDAGVEAQRLVRNTLGLDPRVVRFSVVRMDNGAGLRGMSGVGGRVWGGAQ</sequence>
<dbReference type="GO" id="GO:0006412">
    <property type="term" value="P:translation"/>
    <property type="evidence" value="ECO:0007669"/>
    <property type="project" value="InterPro"/>
</dbReference>
<dbReference type="GO" id="GO:0003735">
    <property type="term" value="F:structural constituent of ribosome"/>
    <property type="evidence" value="ECO:0007669"/>
    <property type="project" value="InterPro"/>
</dbReference>
<name>A0A3N4HKW3_ASCIM</name>
<accession>A0A3N4HKW3</accession>
<dbReference type="SUPFAM" id="SSF54995">
    <property type="entry name" value="Ribosomal protein S6"/>
    <property type="match status" value="1"/>
</dbReference>
<evidence type="ECO:0000313" key="8">
    <source>
        <dbReference type="EMBL" id="RPA72771.1"/>
    </source>
</evidence>
<dbReference type="GO" id="GO:0005763">
    <property type="term" value="C:mitochondrial small ribosomal subunit"/>
    <property type="evidence" value="ECO:0007669"/>
    <property type="project" value="TreeGrafter"/>
</dbReference>
<protein>
    <recommendedName>
        <fullName evidence="6">Small ribosomal subunit protein bS6m</fullName>
    </recommendedName>
</protein>
<keyword evidence="5" id="KW-0687">Ribonucleoprotein</keyword>
<evidence type="ECO:0000313" key="9">
    <source>
        <dbReference type="Proteomes" id="UP000275078"/>
    </source>
</evidence>
<organism evidence="8 9">
    <name type="scientific">Ascobolus immersus RN42</name>
    <dbReference type="NCBI Taxonomy" id="1160509"/>
    <lineage>
        <taxon>Eukaryota</taxon>
        <taxon>Fungi</taxon>
        <taxon>Dikarya</taxon>
        <taxon>Ascomycota</taxon>
        <taxon>Pezizomycotina</taxon>
        <taxon>Pezizomycetes</taxon>
        <taxon>Pezizales</taxon>
        <taxon>Ascobolaceae</taxon>
        <taxon>Ascobolus</taxon>
    </lineage>
</organism>
<keyword evidence="4" id="KW-0496">Mitochondrion</keyword>
<dbReference type="FunFam" id="3.30.70.60:FF:000007">
    <property type="entry name" value="37S ribosomal protein Mrp17"/>
    <property type="match status" value="1"/>
</dbReference>
<keyword evidence="9" id="KW-1185">Reference proteome</keyword>
<dbReference type="Proteomes" id="UP000275078">
    <property type="component" value="Unassembled WGS sequence"/>
</dbReference>
<dbReference type="InterPro" id="IPR035980">
    <property type="entry name" value="Ribosomal_bS6_sf"/>
</dbReference>
<comment type="subcellular location">
    <subcellularLocation>
        <location evidence="1">Mitochondrion</location>
    </subcellularLocation>
</comment>
<dbReference type="STRING" id="1160509.A0A3N4HKW3"/>
<evidence type="ECO:0000256" key="7">
    <source>
        <dbReference type="ARBA" id="ARBA00037226"/>
    </source>
</evidence>
<evidence type="ECO:0000256" key="3">
    <source>
        <dbReference type="ARBA" id="ARBA00022980"/>
    </source>
</evidence>
<dbReference type="InterPro" id="IPR000529">
    <property type="entry name" value="Ribosomal_bS6"/>
</dbReference>
<reference evidence="8 9" key="1">
    <citation type="journal article" date="2018" name="Nat. Ecol. Evol.">
        <title>Pezizomycetes genomes reveal the molecular basis of ectomycorrhizal truffle lifestyle.</title>
        <authorList>
            <person name="Murat C."/>
            <person name="Payen T."/>
            <person name="Noel B."/>
            <person name="Kuo A."/>
            <person name="Morin E."/>
            <person name="Chen J."/>
            <person name="Kohler A."/>
            <person name="Krizsan K."/>
            <person name="Balestrini R."/>
            <person name="Da Silva C."/>
            <person name="Montanini B."/>
            <person name="Hainaut M."/>
            <person name="Levati E."/>
            <person name="Barry K.W."/>
            <person name="Belfiori B."/>
            <person name="Cichocki N."/>
            <person name="Clum A."/>
            <person name="Dockter R.B."/>
            <person name="Fauchery L."/>
            <person name="Guy J."/>
            <person name="Iotti M."/>
            <person name="Le Tacon F."/>
            <person name="Lindquist E.A."/>
            <person name="Lipzen A."/>
            <person name="Malagnac F."/>
            <person name="Mello A."/>
            <person name="Molinier V."/>
            <person name="Miyauchi S."/>
            <person name="Poulain J."/>
            <person name="Riccioni C."/>
            <person name="Rubini A."/>
            <person name="Sitrit Y."/>
            <person name="Splivallo R."/>
            <person name="Traeger S."/>
            <person name="Wang M."/>
            <person name="Zifcakova L."/>
            <person name="Wipf D."/>
            <person name="Zambonelli A."/>
            <person name="Paolocci F."/>
            <person name="Nowrousian M."/>
            <person name="Ottonello S."/>
            <person name="Baldrian P."/>
            <person name="Spatafora J.W."/>
            <person name="Henrissat B."/>
            <person name="Nagy L.G."/>
            <person name="Aury J.M."/>
            <person name="Wincker P."/>
            <person name="Grigoriev I.V."/>
            <person name="Bonfante P."/>
            <person name="Martin F.M."/>
        </authorList>
    </citation>
    <scope>NUCLEOTIDE SEQUENCE [LARGE SCALE GENOMIC DNA]</scope>
    <source>
        <strain evidence="8 9">RN42</strain>
    </source>
</reference>
<evidence type="ECO:0000256" key="2">
    <source>
        <dbReference type="ARBA" id="ARBA00009512"/>
    </source>
</evidence>
<evidence type="ECO:0000256" key="4">
    <source>
        <dbReference type="ARBA" id="ARBA00023128"/>
    </source>
</evidence>
<dbReference type="EMBL" id="ML119847">
    <property type="protein sequence ID" value="RPA72771.1"/>
    <property type="molecule type" value="Genomic_DNA"/>
</dbReference>
<dbReference type="AlphaFoldDB" id="A0A3N4HKW3"/>
<dbReference type="NCBIfam" id="TIGR00166">
    <property type="entry name" value="S6"/>
    <property type="match status" value="1"/>
</dbReference>
<evidence type="ECO:0000256" key="1">
    <source>
        <dbReference type="ARBA" id="ARBA00004173"/>
    </source>
</evidence>
<gene>
    <name evidence="8" type="ORF">BJ508DRAFT_314440</name>
</gene>
<dbReference type="InterPro" id="IPR014717">
    <property type="entry name" value="Transl_elong_EF1B/ribsomal_bS6"/>
</dbReference>
<dbReference type="Gene3D" id="3.30.70.60">
    <property type="match status" value="1"/>
</dbReference>
<dbReference type="GO" id="GO:0070181">
    <property type="term" value="F:small ribosomal subunit rRNA binding"/>
    <property type="evidence" value="ECO:0007669"/>
    <property type="project" value="TreeGrafter"/>
</dbReference>
<keyword evidence="3 8" id="KW-0689">Ribosomal protein</keyword>